<comment type="caution">
    <text evidence="1">The sequence shown here is derived from an EMBL/GenBank/DDBJ whole genome shotgun (WGS) entry which is preliminary data.</text>
</comment>
<dbReference type="Proteomes" id="UP000222310">
    <property type="component" value="Unassembled WGS sequence"/>
</dbReference>
<organism evidence="1 2">
    <name type="scientific">Nostoc linckia z8</name>
    <dbReference type="NCBI Taxonomy" id="1628746"/>
    <lineage>
        <taxon>Bacteria</taxon>
        <taxon>Bacillati</taxon>
        <taxon>Cyanobacteriota</taxon>
        <taxon>Cyanophyceae</taxon>
        <taxon>Nostocales</taxon>
        <taxon>Nostocaceae</taxon>
        <taxon>Nostoc</taxon>
    </lineage>
</organism>
<accession>A0A9Q5ZGL5</accession>
<reference evidence="1 2" key="1">
    <citation type="submission" date="2015-02" db="EMBL/GenBank/DDBJ databases">
        <title>Nostoc linckia genome annotation.</title>
        <authorList>
            <person name="Zhou Z."/>
        </authorList>
    </citation>
    <scope>NUCLEOTIDE SEQUENCE [LARGE SCALE GENOMIC DNA]</scope>
    <source>
        <strain evidence="2">z8</strain>
    </source>
</reference>
<proteinExistence type="predicted"/>
<protein>
    <submittedName>
        <fullName evidence="1">Uncharacterized protein</fullName>
    </submittedName>
</protein>
<evidence type="ECO:0000313" key="2">
    <source>
        <dbReference type="Proteomes" id="UP000222310"/>
    </source>
</evidence>
<evidence type="ECO:0000313" key="1">
    <source>
        <dbReference type="EMBL" id="PHK07218.1"/>
    </source>
</evidence>
<dbReference type="AlphaFoldDB" id="A0A9Q5ZGL5"/>
<name>A0A9Q5ZGL5_NOSLI</name>
<gene>
    <name evidence="1" type="ORF">VF08_01040</name>
</gene>
<sequence length="74" mass="8556">MNLIRGYDYEISFPQKVVVATFKHVTINFLGQISLVFQYEGRELEVVMKCKQISTTCYEPCLPYEIKELSSASK</sequence>
<dbReference type="EMBL" id="LAHD01000002">
    <property type="protein sequence ID" value="PHK07218.1"/>
    <property type="molecule type" value="Genomic_DNA"/>
</dbReference>